<evidence type="ECO:0000256" key="11">
    <source>
        <dbReference type="ARBA" id="ARBA00023136"/>
    </source>
</evidence>
<keyword evidence="5" id="KW-0349">Heme</keyword>
<keyword evidence="7" id="KW-0479">Metal-binding</keyword>
<evidence type="ECO:0000256" key="1">
    <source>
        <dbReference type="ARBA" id="ARBA00001970"/>
    </source>
</evidence>
<dbReference type="PANTHER" id="PTHR30529">
    <property type="entry name" value="CYTOCHROME B561"/>
    <property type="match status" value="1"/>
</dbReference>
<dbReference type="GO" id="GO:0022904">
    <property type="term" value="P:respiratory electron transport chain"/>
    <property type="evidence" value="ECO:0007669"/>
    <property type="project" value="InterPro"/>
</dbReference>
<keyword evidence="6 13" id="KW-0812">Transmembrane</keyword>
<evidence type="ECO:0000256" key="6">
    <source>
        <dbReference type="ARBA" id="ARBA00022692"/>
    </source>
</evidence>
<dbReference type="GO" id="GO:0009055">
    <property type="term" value="F:electron transfer activity"/>
    <property type="evidence" value="ECO:0007669"/>
    <property type="project" value="InterPro"/>
</dbReference>
<feature type="domain" description="Cytochrome b561 bacterial/Ni-hydrogenase" evidence="14">
    <location>
        <begin position="6"/>
        <end position="177"/>
    </location>
</feature>
<evidence type="ECO:0000313" key="15">
    <source>
        <dbReference type="EMBL" id="PCJ25206.1"/>
    </source>
</evidence>
<dbReference type="GO" id="GO:0046872">
    <property type="term" value="F:metal ion binding"/>
    <property type="evidence" value="ECO:0007669"/>
    <property type="project" value="UniProtKB-KW"/>
</dbReference>
<feature type="transmembrane region" description="Helical" evidence="13">
    <location>
        <begin position="54"/>
        <end position="72"/>
    </location>
</feature>
<evidence type="ECO:0000313" key="16">
    <source>
        <dbReference type="Proteomes" id="UP000218327"/>
    </source>
</evidence>
<sequence length="179" mass="20790">MPEIRTPRAIIALHWILAASVIFLFVSSWWMLALPLPSNLFTYRELPFQLHKNVGLTLLVLIVAMLFIHFVSKYKAVNSQQNRLELWAHIGHYLIYFFVATCCLSGYMSSSYSGWSTTLWWLVEIPAWTNENDELNILFSDIHGWASWALLILIAMHVAAALYHAFKDDKLINKMFRLD</sequence>
<dbReference type="PANTHER" id="PTHR30529:SF1">
    <property type="entry name" value="CYTOCHROME B561 HOMOLOG 2"/>
    <property type="match status" value="1"/>
</dbReference>
<name>A0A2A5B2B9_9GAMM</name>
<evidence type="ECO:0000256" key="13">
    <source>
        <dbReference type="SAM" id="Phobius"/>
    </source>
</evidence>
<evidence type="ECO:0000256" key="10">
    <source>
        <dbReference type="ARBA" id="ARBA00023004"/>
    </source>
</evidence>
<keyword evidence="4" id="KW-1003">Cell membrane</keyword>
<dbReference type="Pfam" id="PF01292">
    <property type="entry name" value="Ni_hydr_CYTB"/>
    <property type="match status" value="1"/>
</dbReference>
<comment type="caution">
    <text evidence="15">The sequence shown here is derived from an EMBL/GenBank/DDBJ whole genome shotgun (WGS) entry which is preliminary data.</text>
</comment>
<keyword evidence="11 13" id="KW-0472">Membrane</keyword>
<dbReference type="SUPFAM" id="SSF81342">
    <property type="entry name" value="Transmembrane di-heme cytochromes"/>
    <property type="match status" value="1"/>
</dbReference>
<dbReference type="AlphaFoldDB" id="A0A2A5B2B9"/>
<gene>
    <name evidence="15" type="ORF">COA96_07850</name>
</gene>
<keyword evidence="9 13" id="KW-1133">Transmembrane helix</keyword>
<comment type="cofactor">
    <cofactor evidence="1">
        <name>heme b</name>
        <dbReference type="ChEBI" id="CHEBI:60344"/>
    </cofactor>
</comment>
<evidence type="ECO:0000259" key="14">
    <source>
        <dbReference type="Pfam" id="PF01292"/>
    </source>
</evidence>
<accession>A0A2A5B2B9</accession>
<evidence type="ECO:0000256" key="5">
    <source>
        <dbReference type="ARBA" id="ARBA00022617"/>
    </source>
</evidence>
<evidence type="ECO:0000256" key="2">
    <source>
        <dbReference type="ARBA" id="ARBA00004651"/>
    </source>
</evidence>
<dbReference type="Proteomes" id="UP000218327">
    <property type="component" value="Unassembled WGS sequence"/>
</dbReference>
<dbReference type="InterPro" id="IPR011577">
    <property type="entry name" value="Cyt_b561_bac/Ni-Hgenase"/>
</dbReference>
<evidence type="ECO:0000256" key="3">
    <source>
        <dbReference type="ARBA" id="ARBA00022448"/>
    </source>
</evidence>
<dbReference type="InterPro" id="IPR016174">
    <property type="entry name" value="Di-haem_cyt_TM"/>
</dbReference>
<evidence type="ECO:0000256" key="7">
    <source>
        <dbReference type="ARBA" id="ARBA00022723"/>
    </source>
</evidence>
<feature type="transmembrane region" description="Helical" evidence="13">
    <location>
        <begin position="93"/>
        <end position="112"/>
    </location>
</feature>
<keyword evidence="8" id="KW-0249">Electron transport</keyword>
<evidence type="ECO:0000256" key="4">
    <source>
        <dbReference type="ARBA" id="ARBA00022475"/>
    </source>
</evidence>
<evidence type="ECO:0000256" key="9">
    <source>
        <dbReference type="ARBA" id="ARBA00022989"/>
    </source>
</evidence>
<feature type="transmembrane region" description="Helical" evidence="13">
    <location>
        <begin position="145"/>
        <end position="166"/>
    </location>
</feature>
<dbReference type="GO" id="GO:0005886">
    <property type="term" value="C:plasma membrane"/>
    <property type="evidence" value="ECO:0007669"/>
    <property type="project" value="UniProtKB-SubCell"/>
</dbReference>
<feature type="transmembrane region" description="Helical" evidence="13">
    <location>
        <begin position="12"/>
        <end position="34"/>
    </location>
</feature>
<comment type="subcellular location">
    <subcellularLocation>
        <location evidence="2">Cell membrane</location>
        <topology evidence="2">Multi-pass membrane protein</topology>
    </subcellularLocation>
</comment>
<proteinExistence type="inferred from homology"/>
<dbReference type="InterPro" id="IPR052168">
    <property type="entry name" value="Cytochrome_b561_oxidase"/>
</dbReference>
<reference evidence="16" key="1">
    <citation type="submission" date="2017-08" db="EMBL/GenBank/DDBJ databases">
        <title>A dynamic microbial community with high functional redundancy inhabits the cold, oxic subseafloor aquifer.</title>
        <authorList>
            <person name="Tully B.J."/>
            <person name="Wheat C.G."/>
            <person name="Glazer B.T."/>
            <person name="Huber J.A."/>
        </authorList>
    </citation>
    <scope>NUCLEOTIDE SEQUENCE [LARGE SCALE GENOMIC DNA]</scope>
</reference>
<dbReference type="EMBL" id="NVVJ01000019">
    <property type="protein sequence ID" value="PCJ25206.1"/>
    <property type="molecule type" value="Genomic_DNA"/>
</dbReference>
<evidence type="ECO:0000256" key="8">
    <source>
        <dbReference type="ARBA" id="ARBA00022982"/>
    </source>
</evidence>
<organism evidence="15 16">
    <name type="scientific">SAR86 cluster bacterium</name>
    <dbReference type="NCBI Taxonomy" id="2030880"/>
    <lineage>
        <taxon>Bacteria</taxon>
        <taxon>Pseudomonadati</taxon>
        <taxon>Pseudomonadota</taxon>
        <taxon>Gammaproteobacteria</taxon>
        <taxon>SAR86 cluster</taxon>
    </lineage>
</organism>
<dbReference type="Gene3D" id="1.20.950.20">
    <property type="entry name" value="Transmembrane di-heme cytochromes, Chain C"/>
    <property type="match status" value="1"/>
</dbReference>
<keyword evidence="3" id="KW-0813">Transport</keyword>
<dbReference type="GO" id="GO:0020037">
    <property type="term" value="F:heme binding"/>
    <property type="evidence" value="ECO:0007669"/>
    <property type="project" value="TreeGrafter"/>
</dbReference>
<protein>
    <submittedName>
        <fullName evidence="15">Cytochrome b</fullName>
    </submittedName>
</protein>
<comment type="similarity">
    <text evidence="12">Belongs to the cytochrome b561 family.</text>
</comment>
<keyword evidence="10" id="KW-0408">Iron</keyword>
<evidence type="ECO:0000256" key="12">
    <source>
        <dbReference type="ARBA" id="ARBA00037975"/>
    </source>
</evidence>